<dbReference type="PROSITE" id="PS00599">
    <property type="entry name" value="AA_TRANSFER_CLASS_2"/>
    <property type="match status" value="1"/>
</dbReference>
<comment type="pathway">
    <text evidence="2">Lipid metabolism.</text>
</comment>
<evidence type="ECO:0000256" key="1">
    <source>
        <dbReference type="ARBA" id="ARBA00001933"/>
    </source>
</evidence>
<dbReference type="Gene3D" id="3.90.1150.10">
    <property type="entry name" value="Aspartate Aminotransferase, domain 1"/>
    <property type="match status" value="1"/>
</dbReference>
<dbReference type="InterPro" id="IPR015424">
    <property type="entry name" value="PyrdxlP-dep_Trfase"/>
</dbReference>
<dbReference type="InterPro" id="IPR015422">
    <property type="entry name" value="PyrdxlP-dep_Trfase_small"/>
</dbReference>
<evidence type="ECO:0000313" key="9">
    <source>
        <dbReference type="Proteomes" id="UP000188947"/>
    </source>
</evidence>
<dbReference type="GO" id="GO:0030170">
    <property type="term" value="F:pyridoxal phosphate binding"/>
    <property type="evidence" value="ECO:0007669"/>
    <property type="project" value="InterPro"/>
</dbReference>
<comment type="cofactor">
    <cofactor evidence="1 6">
        <name>pyridoxal 5'-phosphate</name>
        <dbReference type="ChEBI" id="CHEBI:597326"/>
    </cofactor>
</comment>
<proteinExistence type="inferred from homology"/>
<dbReference type="AlphaFoldDB" id="A0A1T3I0Y8"/>
<dbReference type="PANTHER" id="PTHR13693:SF77">
    <property type="entry name" value="8-AMINO-7-OXONONANOATE SYNTHASE"/>
    <property type="match status" value="1"/>
</dbReference>
<evidence type="ECO:0000256" key="6">
    <source>
        <dbReference type="RuleBase" id="RU003693"/>
    </source>
</evidence>
<dbReference type="OrthoDB" id="9807157at2"/>
<protein>
    <submittedName>
        <fullName evidence="8">8-amino-7-oxononanoate synthase</fullName>
    </submittedName>
</protein>
<organism evidence="8 9">
    <name type="scientific">Elizabethkingia meningoseptica</name>
    <name type="common">Chryseobacterium meningosepticum</name>
    <dbReference type="NCBI Taxonomy" id="238"/>
    <lineage>
        <taxon>Bacteria</taxon>
        <taxon>Pseudomonadati</taxon>
        <taxon>Bacteroidota</taxon>
        <taxon>Flavobacteriia</taxon>
        <taxon>Flavobacteriales</taxon>
        <taxon>Weeksellaceae</taxon>
        <taxon>Elizabethkingia</taxon>
    </lineage>
</organism>
<comment type="similarity">
    <text evidence="3">Belongs to the class-II pyridoxal-phosphate-dependent aminotransferase family. BioF subfamily.</text>
</comment>
<dbReference type="GO" id="GO:0016740">
    <property type="term" value="F:transferase activity"/>
    <property type="evidence" value="ECO:0007669"/>
    <property type="project" value="UniProtKB-KW"/>
</dbReference>
<sequence>MNLPKHWHKALDNRHRLGNYRSLKQPEKGTDFLSNDYLGMAQNLDFQESLWKIVENDPGLLTGSTGSRLISGNSFHTIHTEEYIAHIHQTESALLFPSGYKANLALFSCIAGRHDTILVDELVHRSVHDGCALSHAQKKKFRHNDLSHLEYQLAKTTGNIFIAVESLYSMDGDFAPLKEIVALAEKYGAWIIVDEAHAAGIFNKGLVNEYRLQDRILASIITYGKAFGVQGAAVLGNSVLKDYLINIASPFIYSTAMPDIQVLAIRKAYEFLNNREDLQRDLQENIRCFRQHKVHSLSQDKSPVQVVQFSSIANLFRSVWELKQQNINAYPVMSPTVKAGSERLRIAIHQFNTPEEINQLVNIIKKNQNEY</sequence>
<dbReference type="Gene3D" id="3.40.640.10">
    <property type="entry name" value="Type I PLP-dependent aspartate aminotransferase-like (Major domain)"/>
    <property type="match status" value="1"/>
</dbReference>
<dbReference type="PANTHER" id="PTHR13693">
    <property type="entry name" value="CLASS II AMINOTRANSFERASE/8-AMINO-7-OXONONANOATE SYNTHASE"/>
    <property type="match status" value="1"/>
</dbReference>
<evidence type="ECO:0000256" key="3">
    <source>
        <dbReference type="ARBA" id="ARBA00010008"/>
    </source>
</evidence>
<evidence type="ECO:0000256" key="4">
    <source>
        <dbReference type="ARBA" id="ARBA00022679"/>
    </source>
</evidence>
<keyword evidence="5 6" id="KW-0663">Pyridoxal phosphate</keyword>
<accession>A0A1T3I0Y8</accession>
<evidence type="ECO:0000256" key="5">
    <source>
        <dbReference type="ARBA" id="ARBA00022898"/>
    </source>
</evidence>
<keyword evidence="4" id="KW-0808">Transferase</keyword>
<dbReference type="RefSeq" id="WP_070905328.1">
    <property type="nucleotide sequence ID" value="NZ_CP016378.1"/>
</dbReference>
<dbReference type="Pfam" id="PF00155">
    <property type="entry name" value="Aminotran_1_2"/>
    <property type="match status" value="1"/>
</dbReference>
<dbReference type="Proteomes" id="UP000188947">
    <property type="component" value="Unassembled WGS sequence"/>
</dbReference>
<dbReference type="InterPro" id="IPR001917">
    <property type="entry name" value="Aminotrans_II_pyridoxalP_BS"/>
</dbReference>
<evidence type="ECO:0000256" key="2">
    <source>
        <dbReference type="ARBA" id="ARBA00005189"/>
    </source>
</evidence>
<dbReference type="SUPFAM" id="SSF53383">
    <property type="entry name" value="PLP-dependent transferases"/>
    <property type="match status" value="1"/>
</dbReference>
<dbReference type="InterPro" id="IPR015421">
    <property type="entry name" value="PyrdxlP-dep_Trfase_major"/>
</dbReference>
<dbReference type="STRING" id="238.BBD35_00825"/>
<dbReference type="eggNOG" id="COG0156">
    <property type="taxonomic scope" value="Bacteria"/>
</dbReference>
<feature type="domain" description="Aminotransferase class I/classII large" evidence="7">
    <location>
        <begin position="30"/>
        <end position="363"/>
    </location>
</feature>
<dbReference type="InterPro" id="IPR050087">
    <property type="entry name" value="AON_synthase_class-II"/>
</dbReference>
<evidence type="ECO:0000313" key="8">
    <source>
        <dbReference type="EMBL" id="OOH93423.1"/>
    </source>
</evidence>
<dbReference type="EMBL" id="MPOG01000018">
    <property type="protein sequence ID" value="OOH93423.1"/>
    <property type="molecule type" value="Genomic_DNA"/>
</dbReference>
<gene>
    <name evidence="8" type="ORF">BMF97_15840</name>
</gene>
<name>A0A1T3I0Y8_ELIME</name>
<reference evidence="8 9" key="1">
    <citation type="submission" date="2016-11" db="EMBL/GenBank/DDBJ databases">
        <title>Genome sequence and comparative genomic analysis of clinical strain Elizabethkingia meningoseptica 61421 PRCM.</title>
        <authorList>
            <person name="Wang M."/>
            <person name="Hu S."/>
            <person name="Cao L."/>
            <person name="Jiang T."/>
            <person name="Zhou Y."/>
            <person name="Ming D."/>
        </authorList>
    </citation>
    <scope>NUCLEOTIDE SEQUENCE [LARGE SCALE GENOMIC DNA]</scope>
    <source>
        <strain evidence="8 9">61421 PRCM</strain>
    </source>
</reference>
<evidence type="ECO:0000259" key="7">
    <source>
        <dbReference type="Pfam" id="PF00155"/>
    </source>
</evidence>
<keyword evidence="9" id="KW-1185">Reference proteome</keyword>
<dbReference type="InterPro" id="IPR004839">
    <property type="entry name" value="Aminotransferase_I/II_large"/>
</dbReference>
<comment type="caution">
    <text evidence="8">The sequence shown here is derived from an EMBL/GenBank/DDBJ whole genome shotgun (WGS) entry which is preliminary data.</text>
</comment>